<feature type="compositionally biased region" description="Polar residues" evidence="1">
    <location>
        <begin position="75"/>
        <end position="86"/>
    </location>
</feature>
<keyword evidence="3" id="KW-1185">Reference proteome</keyword>
<organism evidence="2 3">
    <name type="scientific">Cucurbita argyrosperma subsp. sororia</name>
    <dbReference type="NCBI Taxonomy" id="37648"/>
    <lineage>
        <taxon>Eukaryota</taxon>
        <taxon>Viridiplantae</taxon>
        <taxon>Streptophyta</taxon>
        <taxon>Embryophyta</taxon>
        <taxon>Tracheophyta</taxon>
        <taxon>Spermatophyta</taxon>
        <taxon>Magnoliopsida</taxon>
        <taxon>eudicotyledons</taxon>
        <taxon>Gunneridae</taxon>
        <taxon>Pentapetalae</taxon>
        <taxon>rosids</taxon>
        <taxon>fabids</taxon>
        <taxon>Cucurbitales</taxon>
        <taxon>Cucurbitaceae</taxon>
        <taxon>Cucurbiteae</taxon>
        <taxon>Cucurbita</taxon>
    </lineage>
</organism>
<feature type="region of interest" description="Disordered" evidence="1">
    <location>
        <begin position="41"/>
        <end position="86"/>
    </location>
</feature>
<proteinExistence type="predicted"/>
<name>A0AAV6M5A5_9ROSI</name>
<evidence type="ECO:0000313" key="3">
    <source>
        <dbReference type="Proteomes" id="UP000685013"/>
    </source>
</evidence>
<dbReference type="AlphaFoldDB" id="A0AAV6M5A5"/>
<accession>A0AAV6M5A5</accession>
<dbReference type="Proteomes" id="UP000685013">
    <property type="component" value="Chromosome 17"/>
</dbReference>
<feature type="non-terminal residue" evidence="2">
    <location>
        <position position="1"/>
    </location>
</feature>
<evidence type="ECO:0000256" key="1">
    <source>
        <dbReference type="SAM" id="MobiDB-lite"/>
    </source>
</evidence>
<protein>
    <submittedName>
        <fullName evidence="2">Uncharacterized protein</fullName>
    </submittedName>
</protein>
<dbReference type="EMBL" id="JAGKQH010000017">
    <property type="protein sequence ID" value="KAG6575331.1"/>
    <property type="molecule type" value="Genomic_DNA"/>
</dbReference>
<reference evidence="2 3" key="1">
    <citation type="journal article" date="2021" name="Hortic Res">
        <title>The domestication of Cucurbita argyrosperma as revealed by the genome of its wild relative.</title>
        <authorList>
            <person name="Barrera-Redondo J."/>
            <person name="Sanchez-de la Vega G."/>
            <person name="Aguirre-Liguori J.A."/>
            <person name="Castellanos-Morales G."/>
            <person name="Gutierrez-Guerrero Y.T."/>
            <person name="Aguirre-Dugua X."/>
            <person name="Aguirre-Planter E."/>
            <person name="Tenaillon M.I."/>
            <person name="Lira-Saade R."/>
            <person name="Eguiarte L.E."/>
        </authorList>
    </citation>
    <scope>NUCLEOTIDE SEQUENCE [LARGE SCALE GENOMIC DNA]</scope>
    <source>
        <strain evidence="2">JBR-2021</strain>
    </source>
</reference>
<evidence type="ECO:0000313" key="2">
    <source>
        <dbReference type="EMBL" id="KAG6575331.1"/>
    </source>
</evidence>
<gene>
    <name evidence="2" type="ORF">SDJN03_25970</name>
</gene>
<comment type="caution">
    <text evidence="2">The sequence shown here is derived from an EMBL/GenBank/DDBJ whole genome shotgun (WGS) entry which is preliminary data.</text>
</comment>
<sequence>MLSRIQKLCGFMQAVPHEVEFLNYQYSELKTAGSECFSTHSGGWDSKSPRIVNFPSLEHGGGGSDHEFSGEPASSHGSGSKNFGSGVSEMQSITMSLSIKILNQRK</sequence>